<accession>A0A2G1QQD8</accession>
<keyword evidence="4" id="KW-1185">Reference proteome</keyword>
<evidence type="ECO:0000256" key="2">
    <source>
        <dbReference type="SAM" id="SignalP"/>
    </source>
</evidence>
<protein>
    <recommendedName>
        <fullName evidence="5">DUF4402 domain-containing protein</fullName>
    </recommendedName>
</protein>
<name>A0A2G1QQD8_9HYPH</name>
<keyword evidence="2" id="KW-0732">Signal</keyword>
<evidence type="ECO:0000256" key="1">
    <source>
        <dbReference type="SAM" id="MobiDB-lite"/>
    </source>
</evidence>
<feature type="region of interest" description="Disordered" evidence="1">
    <location>
        <begin position="151"/>
        <end position="170"/>
    </location>
</feature>
<evidence type="ECO:0008006" key="5">
    <source>
        <dbReference type="Google" id="ProtNLM"/>
    </source>
</evidence>
<reference evidence="3 4" key="1">
    <citation type="submission" date="2017-10" db="EMBL/GenBank/DDBJ databases">
        <title>Sedimentibacterium mangrovi gen. nov., sp. nov., a novel member of family Phyllobacteriacea isolated from mangrove sediment.</title>
        <authorList>
            <person name="Liao H."/>
            <person name="Tian Y."/>
        </authorList>
    </citation>
    <scope>NUCLEOTIDE SEQUENCE [LARGE SCALE GENOMIC DNA]</scope>
    <source>
        <strain evidence="3 4">X9-2-2</strain>
    </source>
</reference>
<feature type="compositionally biased region" description="Basic and acidic residues" evidence="1">
    <location>
        <begin position="151"/>
        <end position="161"/>
    </location>
</feature>
<dbReference type="RefSeq" id="WP_099305905.1">
    <property type="nucleotide sequence ID" value="NZ_PDVP01000003.1"/>
</dbReference>
<proteinExistence type="predicted"/>
<comment type="caution">
    <text evidence="3">The sequence shown here is derived from an EMBL/GenBank/DDBJ whole genome shotgun (WGS) entry which is preliminary data.</text>
</comment>
<evidence type="ECO:0000313" key="4">
    <source>
        <dbReference type="Proteomes" id="UP000221168"/>
    </source>
</evidence>
<dbReference type="Proteomes" id="UP000221168">
    <property type="component" value="Unassembled WGS sequence"/>
</dbReference>
<organism evidence="3 4">
    <name type="scientific">Zhengella mangrovi</name>
    <dbReference type="NCBI Taxonomy" id="1982044"/>
    <lineage>
        <taxon>Bacteria</taxon>
        <taxon>Pseudomonadati</taxon>
        <taxon>Pseudomonadota</taxon>
        <taxon>Alphaproteobacteria</taxon>
        <taxon>Hyphomicrobiales</taxon>
        <taxon>Notoacmeibacteraceae</taxon>
        <taxon>Zhengella</taxon>
    </lineage>
</organism>
<dbReference type="AlphaFoldDB" id="A0A2G1QQD8"/>
<gene>
    <name evidence="3" type="ORF">CSC94_08645</name>
</gene>
<feature type="chain" id="PRO_5013726781" description="DUF4402 domain-containing protein" evidence="2">
    <location>
        <begin position="22"/>
        <end position="239"/>
    </location>
</feature>
<dbReference type="EMBL" id="PDVP01000003">
    <property type="protein sequence ID" value="PHP67746.1"/>
    <property type="molecule type" value="Genomic_DNA"/>
</dbReference>
<sequence>MSVAMAMLAFFLLAFSGEATAGPDSTSVDVEVVVDPIAQIDFPEGPGFVLHVPDRVRCGRRNERRQSGQRLSREEDDKCRRGKEAWWWPAIPPVRLPFTVKGNALATVSVSPDRFQRLRSGRYLGRAIDGRGRKLGYNIIVEFPATGSDRHWQAGRDDRESRHGRHVDGPWSWRSRTATLPGRDGAGTRELTADMVRRRGQTTGVIYLVAERTWTPSGRPAEPGDYRGTVRITLTAENR</sequence>
<feature type="signal peptide" evidence="2">
    <location>
        <begin position="1"/>
        <end position="21"/>
    </location>
</feature>
<evidence type="ECO:0000313" key="3">
    <source>
        <dbReference type="EMBL" id="PHP67746.1"/>
    </source>
</evidence>